<name>A0A0E9UMG7_ANGAN</name>
<dbReference type="EMBL" id="GBXM01041533">
    <property type="protein sequence ID" value="JAH67044.1"/>
    <property type="molecule type" value="Transcribed_RNA"/>
</dbReference>
<protein>
    <submittedName>
        <fullName evidence="2">Uncharacterized protein</fullName>
    </submittedName>
</protein>
<dbReference type="EMBL" id="GBXM01031967">
    <property type="protein sequence ID" value="JAH76610.1"/>
    <property type="molecule type" value="Transcribed_RNA"/>
</dbReference>
<feature type="region of interest" description="Disordered" evidence="1">
    <location>
        <begin position="1"/>
        <end position="24"/>
    </location>
</feature>
<proteinExistence type="predicted"/>
<reference evidence="2" key="2">
    <citation type="journal article" date="2015" name="Fish Shellfish Immunol.">
        <title>Early steps in the European eel (Anguilla anguilla)-Vibrio vulnificus interaction in the gills: Role of the RtxA13 toxin.</title>
        <authorList>
            <person name="Callol A."/>
            <person name="Pajuelo D."/>
            <person name="Ebbesson L."/>
            <person name="Teles M."/>
            <person name="MacKenzie S."/>
            <person name="Amaro C."/>
        </authorList>
    </citation>
    <scope>NUCLEOTIDE SEQUENCE</scope>
</reference>
<organism evidence="2">
    <name type="scientific">Anguilla anguilla</name>
    <name type="common">European freshwater eel</name>
    <name type="synonym">Muraena anguilla</name>
    <dbReference type="NCBI Taxonomy" id="7936"/>
    <lineage>
        <taxon>Eukaryota</taxon>
        <taxon>Metazoa</taxon>
        <taxon>Chordata</taxon>
        <taxon>Craniata</taxon>
        <taxon>Vertebrata</taxon>
        <taxon>Euteleostomi</taxon>
        <taxon>Actinopterygii</taxon>
        <taxon>Neopterygii</taxon>
        <taxon>Teleostei</taxon>
        <taxon>Anguilliformes</taxon>
        <taxon>Anguillidae</taxon>
        <taxon>Anguilla</taxon>
    </lineage>
</organism>
<sequence>MPGNARGLIGMHDSKISHSTQVVE</sequence>
<accession>A0A0E9UMG7</accession>
<evidence type="ECO:0000313" key="2">
    <source>
        <dbReference type="EMBL" id="JAH67044.1"/>
    </source>
</evidence>
<dbReference type="AlphaFoldDB" id="A0A0E9UMG7"/>
<evidence type="ECO:0000256" key="1">
    <source>
        <dbReference type="SAM" id="MobiDB-lite"/>
    </source>
</evidence>
<reference evidence="2" key="1">
    <citation type="submission" date="2014-11" db="EMBL/GenBank/DDBJ databases">
        <authorList>
            <person name="Amaro Gonzalez C."/>
        </authorList>
    </citation>
    <scope>NUCLEOTIDE SEQUENCE</scope>
</reference>